<dbReference type="SUPFAM" id="SSF55729">
    <property type="entry name" value="Acyl-CoA N-acyltransferases (Nat)"/>
    <property type="match status" value="1"/>
</dbReference>
<dbReference type="PANTHER" id="PTHR47338">
    <property type="entry name" value="ZN(II)2CYS6 TRANSCRIPTION FACTOR (EUROFUNG)-RELATED"/>
    <property type="match status" value="1"/>
</dbReference>
<proteinExistence type="predicted"/>
<dbReference type="RefSeq" id="XP_043169417.1">
    <property type="nucleotide sequence ID" value="XM_043313482.1"/>
</dbReference>
<dbReference type="InterPro" id="IPR000182">
    <property type="entry name" value="GNAT_dom"/>
</dbReference>
<protein>
    <recommendedName>
        <fullName evidence="11">Transcription factor domain-containing protein</fullName>
    </recommendedName>
</protein>
<accession>A0A8J2I241</accession>
<keyword evidence="10" id="KW-1185">Reference proteome</keyword>
<evidence type="ECO:0000256" key="5">
    <source>
        <dbReference type="ARBA" id="ARBA00023242"/>
    </source>
</evidence>
<dbReference type="GO" id="GO:0000981">
    <property type="term" value="F:DNA-binding transcription factor activity, RNA polymerase II-specific"/>
    <property type="evidence" value="ECO:0007669"/>
    <property type="project" value="InterPro"/>
</dbReference>
<keyword evidence="2" id="KW-0479">Metal-binding</keyword>
<comment type="caution">
    <text evidence="9">The sequence shown here is derived from an EMBL/GenBank/DDBJ whole genome shotgun (WGS) entry which is preliminary data.</text>
</comment>
<dbReference type="Pfam" id="PF04082">
    <property type="entry name" value="Fungal_trans"/>
    <property type="match status" value="1"/>
</dbReference>
<evidence type="ECO:0000256" key="2">
    <source>
        <dbReference type="ARBA" id="ARBA00022723"/>
    </source>
</evidence>
<evidence type="ECO:0008006" key="11">
    <source>
        <dbReference type="Google" id="ProtNLM"/>
    </source>
</evidence>
<dbReference type="InterPro" id="IPR007219">
    <property type="entry name" value="XnlR_reg_dom"/>
</dbReference>
<dbReference type="PANTHER" id="PTHR47338:SF7">
    <property type="entry name" value="ZN(II)2CYS6 TRANSCRIPTION FACTOR (EUROFUNG)"/>
    <property type="match status" value="1"/>
</dbReference>
<dbReference type="GO" id="GO:0008270">
    <property type="term" value="F:zinc ion binding"/>
    <property type="evidence" value="ECO:0007669"/>
    <property type="project" value="InterPro"/>
</dbReference>
<dbReference type="EMBL" id="CAJRGZ010000019">
    <property type="protein sequence ID" value="CAG5160592.1"/>
    <property type="molecule type" value="Genomic_DNA"/>
</dbReference>
<reference evidence="9" key="1">
    <citation type="submission" date="2021-05" db="EMBL/GenBank/DDBJ databases">
        <authorList>
            <person name="Stam R."/>
        </authorList>
    </citation>
    <scope>NUCLEOTIDE SEQUENCE</scope>
    <source>
        <strain evidence="9">CS162</strain>
    </source>
</reference>
<evidence type="ECO:0000313" key="10">
    <source>
        <dbReference type="Proteomes" id="UP000676310"/>
    </source>
</evidence>
<dbReference type="GO" id="GO:0016747">
    <property type="term" value="F:acyltransferase activity, transferring groups other than amino-acyl groups"/>
    <property type="evidence" value="ECO:0007669"/>
    <property type="project" value="InterPro"/>
</dbReference>
<feature type="domain" description="N-acetyltransferase" evidence="8">
    <location>
        <begin position="99"/>
        <end position="191"/>
    </location>
</feature>
<gene>
    <name evidence="9" type="ORF">ALTATR162_LOCUS5862</name>
</gene>
<keyword evidence="4" id="KW-0804">Transcription</keyword>
<dbReference type="GO" id="GO:0003677">
    <property type="term" value="F:DNA binding"/>
    <property type="evidence" value="ECO:0007669"/>
    <property type="project" value="InterPro"/>
</dbReference>
<evidence type="ECO:0000256" key="1">
    <source>
        <dbReference type="ARBA" id="ARBA00004123"/>
    </source>
</evidence>
<keyword evidence="5" id="KW-0539">Nucleus</keyword>
<dbReference type="GeneID" id="67017687"/>
<dbReference type="AlphaFoldDB" id="A0A8J2I241"/>
<evidence type="ECO:0000256" key="4">
    <source>
        <dbReference type="ARBA" id="ARBA00023163"/>
    </source>
</evidence>
<dbReference type="Pfam" id="PF13302">
    <property type="entry name" value="Acetyltransf_3"/>
    <property type="match status" value="1"/>
</dbReference>
<evidence type="ECO:0000313" key="9">
    <source>
        <dbReference type="EMBL" id="CAG5160592.1"/>
    </source>
</evidence>
<keyword evidence="3" id="KW-0805">Transcription regulation</keyword>
<evidence type="ECO:0000256" key="6">
    <source>
        <dbReference type="SAM" id="MobiDB-lite"/>
    </source>
</evidence>
<name>A0A8J2I241_9PLEO</name>
<dbReference type="OrthoDB" id="4072826at2759"/>
<sequence length="766" mass="86061">MDHTLFTPQLKLTLITTAERGSQEFEWLHELRRDEKAAFWSIHGISKSFEDTERFSKNVLPTTVKEGETKSYRIAYAVHELLPTSGNDAVNKEDIPTRFVGIITVKTLGPQGLVIRSDILPPSTSEPGCLVVEMGYSYLPSAWGKGYATDAVKATMEACKRGKTFWEPYDRVFVRAIVSPENPASQRVMAKSVNATSTTRVSSYSNPEIPAEVITTSLSLNGPTVLRLLEAFFEYIQPIPVYSFFHKASLIHRFESSSISPELLLALIGTAYDMLETEAPMKELGRKCLSKAEELVMEGIKTPSAVKIQTLILVIQAHCRQGQITAPFMLFAIAARFAHALRLNHETSGLCYLEQESRRRLMWSLFTIDVRLAGGIRDFSLCPADAIYVQLPCQERNFELGLEQITEDLQPNSSQSSGENVGSLATYLRIFWLRHRILQMTKETIFSQARGINQLPAKVDSLAQELSNFEANLPVSLQFSKRSHQLRAYSPRLYTYLLIHLWLRQCYCDLYRVFLTGLKESITEDQARHLDLNMVSNYCWKCYESAKKMSDFLDNIKTMGIRLPKTEHDIPICAYQCVRLLLQCSWRCGYVDGKLTEDILQLLLGQCLAAVEAVPSTSSIGIRVERDLRDLIKQGRSSGASPDRAESPVDVGQPGHRPLKHLFSRHNLLGQMYIRDDQAMLTIQSGLDHEVSGAASRTRPPTPVPVMIQTADSEIMRDTADQRTGSELVNSASLDAFNSDLDGLFDLSIADMDLFGWSGDLWTNNT</sequence>
<evidence type="ECO:0000256" key="3">
    <source>
        <dbReference type="ARBA" id="ARBA00023015"/>
    </source>
</evidence>
<organism evidence="9 10">
    <name type="scientific">Alternaria atra</name>
    <dbReference type="NCBI Taxonomy" id="119953"/>
    <lineage>
        <taxon>Eukaryota</taxon>
        <taxon>Fungi</taxon>
        <taxon>Dikarya</taxon>
        <taxon>Ascomycota</taxon>
        <taxon>Pezizomycotina</taxon>
        <taxon>Dothideomycetes</taxon>
        <taxon>Pleosporomycetidae</taxon>
        <taxon>Pleosporales</taxon>
        <taxon>Pleosporineae</taxon>
        <taxon>Pleosporaceae</taxon>
        <taxon>Alternaria</taxon>
        <taxon>Alternaria sect. Ulocladioides</taxon>
    </lineage>
</organism>
<dbReference type="InterPro" id="IPR016181">
    <property type="entry name" value="Acyl_CoA_acyltransferase"/>
</dbReference>
<dbReference type="GO" id="GO:0005634">
    <property type="term" value="C:nucleus"/>
    <property type="evidence" value="ECO:0007669"/>
    <property type="project" value="UniProtKB-SubCell"/>
</dbReference>
<dbReference type="GO" id="GO:0006351">
    <property type="term" value="P:DNA-templated transcription"/>
    <property type="evidence" value="ECO:0007669"/>
    <property type="project" value="InterPro"/>
</dbReference>
<dbReference type="CDD" id="cd12148">
    <property type="entry name" value="fungal_TF_MHR"/>
    <property type="match status" value="1"/>
</dbReference>
<dbReference type="InterPro" id="IPR050815">
    <property type="entry name" value="TF_fung"/>
</dbReference>
<dbReference type="Gene3D" id="3.40.630.30">
    <property type="match status" value="1"/>
</dbReference>
<feature type="region of interest" description="Disordered" evidence="6">
    <location>
        <begin position="635"/>
        <end position="656"/>
    </location>
</feature>
<dbReference type="Proteomes" id="UP000676310">
    <property type="component" value="Unassembled WGS sequence"/>
</dbReference>
<feature type="domain" description="Xylanolytic transcriptional activator regulatory" evidence="7">
    <location>
        <begin position="229"/>
        <end position="415"/>
    </location>
</feature>
<comment type="subcellular location">
    <subcellularLocation>
        <location evidence="1">Nucleus</location>
    </subcellularLocation>
</comment>
<evidence type="ECO:0000259" key="7">
    <source>
        <dbReference type="Pfam" id="PF04082"/>
    </source>
</evidence>
<evidence type="ECO:0000259" key="8">
    <source>
        <dbReference type="Pfam" id="PF13302"/>
    </source>
</evidence>